<keyword evidence="3" id="KW-1185">Reference proteome</keyword>
<reference evidence="3" key="1">
    <citation type="journal article" date="2019" name="Int. J. Syst. Evol. Microbiol.">
        <title>The Global Catalogue of Microorganisms (GCM) 10K type strain sequencing project: providing services to taxonomists for standard genome sequencing and annotation.</title>
        <authorList>
            <consortium name="The Broad Institute Genomics Platform"/>
            <consortium name="The Broad Institute Genome Sequencing Center for Infectious Disease"/>
            <person name="Wu L."/>
            <person name="Ma J."/>
        </authorList>
    </citation>
    <scope>NUCLEOTIDE SEQUENCE [LARGE SCALE GENOMIC DNA]</scope>
    <source>
        <strain evidence="3">CGMCC 1.10759</strain>
    </source>
</reference>
<dbReference type="InterPro" id="IPR007433">
    <property type="entry name" value="DUF481"/>
</dbReference>
<comment type="caution">
    <text evidence="2">The sequence shown here is derived from an EMBL/GenBank/DDBJ whole genome shotgun (WGS) entry which is preliminary data.</text>
</comment>
<feature type="signal peptide" evidence="1">
    <location>
        <begin position="1"/>
        <end position="19"/>
    </location>
</feature>
<dbReference type="Proteomes" id="UP001595904">
    <property type="component" value="Unassembled WGS sequence"/>
</dbReference>
<protein>
    <submittedName>
        <fullName evidence="2">YdiY family protein</fullName>
    </submittedName>
</protein>
<dbReference type="SUPFAM" id="SSF56935">
    <property type="entry name" value="Porins"/>
    <property type="match status" value="1"/>
</dbReference>
<gene>
    <name evidence="2" type="ORF">ACFPN2_18700</name>
</gene>
<proteinExistence type="predicted"/>
<dbReference type="EMBL" id="JBHSDU010000003">
    <property type="protein sequence ID" value="MFC4311134.1"/>
    <property type="molecule type" value="Genomic_DNA"/>
</dbReference>
<evidence type="ECO:0000256" key="1">
    <source>
        <dbReference type="SAM" id="SignalP"/>
    </source>
</evidence>
<accession>A0ABV8SU32</accession>
<dbReference type="Pfam" id="PF04338">
    <property type="entry name" value="DUF481"/>
    <property type="match status" value="1"/>
</dbReference>
<keyword evidence="1" id="KW-0732">Signal</keyword>
<name>A0ABV8SU32_9GAMM</name>
<evidence type="ECO:0000313" key="3">
    <source>
        <dbReference type="Proteomes" id="UP001595904"/>
    </source>
</evidence>
<dbReference type="RefSeq" id="WP_380599203.1">
    <property type="nucleotide sequence ID" value="NZ_JBHSDU010000003.1"/>
</dbReference>
<feature type="chain" id="PRO_5046124069" evidence="1">
    <location>
        <begin position="20"/>
        <end position="243"/>
    </location>
</feature>
<sequence length="243" mass="26790">MRRLLFAATVLAAAVPAHAQWTGKGEAGMVFASGNTDTETANAKLNLKYETEHWKNILGGAVLYASDEDGKTANRWETFGELGWKFTERNFLFGAGRYEEDEFSGFEYQATLSGGVGRRFLDNPTTTMVATVGAGYKFLETRDSFDPDTGVLIEEGDSSSEVVFRGTLDFEHKFTATTSLIDKFITESGADNTFVQNDISLQVKMTDVLALAVGYGVRHNTNPPAEFKKTDTLTTINLVYEIR</sequence>
<organism evidence="2 3">
    <name type="scientific">Steroidobacter flavus</name>
    <dbReference type="NCBI Taxonomy" id="1842136"/>
    <lineage>
        <taxon>Bacteria</taxon>
        <taxon>Pseudomonadati</taxon>
        <taxon>Pseudomonadota</taxon>
        <taxon>Gammaproteobacteria</taxon>
        <taxon>Steroidobacterales</taxon>
        <taxon>Steroidobacteraceae</taxon>
        <taxon>Steroidobacter</taxon>
    </lineage>
</organism>
<evidence type="ECO:0000313" key="2">
    <source>
        <dbReference type="EMBL" id="MFC4311134.1"/>
    </source>
</evidence>